<name>A0A2H3JJN6_WOLCO</name>
<evidence type="ECO:0000259" key="2">
    <source>
        <dbReference type="Pfam" id="PF18129"/>
    </source>
</evidence>
<dbReference type="OMA" id="PRFMEKE"/>
<dbReference type="EMBL" id="KB468124">
    <property type="protein sequence ID" value="PCH42061.1"/>
    <property type="molecule type" value="Genomic_DNA"/>
</dbReference>
<dbReference type="InterPro" id="IPR040992">
    <property type="entry name" value="XRN1_D1"/>
</dbReference>
<feature type="domain" description="5'-3' exoribonuclease 1 SH3-like" evidence="2">
    <location>
        <begin position="396"/>
        <end position="462"/>
    </location>
</feature>
<gene>
    <name evidence="5" type="ORF">WOLCODRAFT_73218</name>
</gene>
<dbReference type="InterPro" id="IPR041106">
    <property type="entry name" value="XRN1_D2_D3"/>
</dbReference>
<evidence type="ECO:0000313" key="6">
    <source>
        <dbReference type="Proteomes" id="UP000218811"/>
    </source>
</evidence>
<dbReference type="Pfam" id="PF18129">
    <property type="entry name" value="SH3_12"/>
    <property type="match status" value="1"/>
</dbReference>
<feature type="region of interest" description="Disordered" evidence="1">
    <location>
        <begin position="576"/>
        <end position="610"/>
    </location>
</feature>
<dbReference type="InterPro" id="IPR041385">
    <property type="entry name" value="SH3_12"/>
</dbReference>
<evidence type="ECO:0000313" key="5">
    <source>
        <dbReference type="EMBL" id="PCH42061.1"/>
    </source>
</evidence>
<dbReference type="Gene3D" id="2.30.30.30">
    <property type="match status" value="1"/>
</dbReference>
<dbReference type="OrthoDB" id="372487at2759"/>
<sequence length="610" mass="66551">MVVHIENVHENRKTEDIAREMIGRRTFIGWPFLQEGMVASVSDSLFKYEKMSVIPGKPAKVVSTPHSPQGLGLWRTKAEKIEAFYSKRCGVITGNVDVLVHVRPLKGILRLDTGALVKDYEDASKETELAVQLTVPEVVSEDPRYLEKDPPSLAEEFPDGSKVFFLGEHAYGIAAQVSSTTTETLSVVLAFFPSEKAENDKFKAIATSRMATRYYPSFKVADMVGLSSRALSRVTSSFMVITSDGHKQNLGLSLKFEGKGMKVIGYSRKDGRAWEFSEKAIDLITEYRMQHPEVMRCLDKGGDAMLEAADIFPGPDADNKVKEVKAWLTSKGVRDFEPVSLFCDQLKKETVKEIEALEDQITATKSAANIKKAVVKGIPRQAVLKPSHAVYRLQNQHFALGDRVTMVQDSGSVPLSVKGVVIGMNAKSMDVVWDAAFMSGTTLGDRCSPYRGATVEFTSCLNLSNPQFIASTNPKEPTQQKPSAPFKPRFGPYPAVQPPPGQQAVAGFRHTPQTQAAPVHIMTNPNRGRDSFVNGHHPPPVHPRGGPGHHPRGMSHAPPVAPRGGFIAAPRGRGGFAVHNNRGRGAPPHRGGVFRGRGSRGAHTPPAVPS</sequence>
<protein>
    <submittedName>
        <fullName evidence="5">Uncharacterized protein</fullName>
    </submittedName>
</protein>
<dbReference type="Proteomes" id="UP000218811">
    <property type="component" value="Unassembled WGS sequence"/>
</dbReference>
<evidence type="ECO:0000259" key="4">
    <source>
        <dbReference type="Pfam" id="PF18334"/>
    </source>
</evidence>
<dbReference type="Pfam" id="PF18334">
    <property type="entry name" value="XRN1_D2_D3"/>
    <property type="match status" value="1"/>
</dbReference>
<reference evidence="5 6" key="1">
    <citation type="journal article" date="2012" name="Science">
        <title>The Paleozoic origin of enzymatic lignin decomposition reconstructed from 31 fungal genomes.</title>
        <authorList>
            <person name="Floudas D."/>
            <person name="Binder M."/>
            <person name="Riley R."/>
            <person name="Barry K."/>
            <person name="Blanchette R.A."/>
            <person name="Henrissat B."/>
            <person name="Martinez A.T."/>
            <person name="Otillar R."/>
            <person name="Spatafora J.W."/>
            <person name="Yadav J.S."/>
            <person name="Aerts A."/>
            <person name="Benoit I."/>
            <person name="Boyd A."/>
            <person name="Carlson A."/>
            <person name="Copeland A."/>
            <person name="Coutinho P.M."/>
            <person name="de Vries R.P."/>
            <person name="Ferreira P."/>
            <person name="Findley K."/>
            <person name="Foster B."/>
            <person name="Gaskell J."/>
            <person name="Glotzer D."/>
            <person name="Gorecki P."/>
            <person name="Heitman J."/>
            <person name="Hesse C."/>
            <person name="Hori C."/>
            <person name="Igarashi K."/>
            <person name="Jurgens J.A."/>
            <person name="Kallen N."/>
            <person name="Kersten P."/>
            <person name="Kohler A."/>
            <person name="Kuees U."/>
            <person name="Kumar T.K.A."/>
            <person name="Kuo A."/>
            <person name="LaButti K."/>
            <person name="Larrondo L.F."/>
            <person name="Lindquist E."/>
            <person name="Ling A."/>
            <person name="Lombard V."/>
            <person name="Lucas S."/>
            <person name="Lundell T."/>
            <person name="Martin R."/>
            <person name="McLaughlin D.J."/>
            <person name="Morgenstern I."/>
            <person name="Morin E."/>
            <person name="Murat C."/>
            <person name="Nagy L.G."/>
            <person name="Nolan M."/>
            <person name="Ohm R.A."/>
            <person name="Patyshakuliyeva A."/>
            <person name="Rokas A."/>
            <person name="Ruiz-Duenas F.J."/>
            <person name="Sabat G."/>
            <person name="Salamov A."/>
            <person name="Samejima M."/>
            <person name="Schmutz J."/>
            <person name="Slot J.C."/>
            <person name="St John F."/>
            <person name="Stenlid J."/>
            <person name="Sun H."/>
            <person name="Sun S."/>
            <person name="Syed K."/>
            <person name="Tsang A."/>
            <person name="Wiebenga A."/>
            <person name="Young D."/>
            <person name="Pisabarro A."/>
            <person name="Eastwood D.C."/>
            <person name="Martin F."/>
            <person name="Cullen D."/>
            <person name="Grigoriev I.V."/>
            <person name="Hibbett D.S."/>
        </authorList>
    </citation>
    <scope>NUCLEOTIDE SEQUENCE [LARGE SCALE GENOMIC DNA]</scope>
    <source>
        <strain evidence="5 6">MD-104</strain>
    </source>
</reference>
<dbReference type="Gene3D" id="2.30.30.750">
    <property type="match status" value="1"/>
</dbReference>
<feature type="region of interest" description="Disordered" evidence="1">
    <location>
        <begin position="532"/>
        <end position="560"/>
    </location>
</feature>
<dbReference type="InterPro" id="IPR047007">
    <property type="entry name" value="XRN1_D1_sf"/>
</dbReference>
<dbReference type="Gene3D" id="2.170.260.40">
    <property type="match status" value="1"/>
</dbReference>
<proteinExistence type="predicted"/>
<evidence type="ECO:0000259" key="3">
    <source>
        <dbReference type="Pfam" id="PF18332"/>
    </source>
</evidence>
<accession>A0A2H3JJN6</accession>
<feature type="domain" description="Exoribonuclease Xrn1 D2/D3" evidence="4">
    <location>
        <begin position="153"/>
        <end position="376"/>
    </location>
</feature>
<feature type="domain" description="5'-3' exoribonuclease 1 D1" evidence="3">
    <location>
        <begin position="1"/>
        <end position="148"/>
    </location>
</feature>
<evidence type="ECO:0000256" key="1">
    <source>
        <dbReference type="SAM" id="MobiDB-lite"/>
    </source>
</evidence>
<dbReference type="AlphaFoldDB" id="A0A2H3JJN6"/>
<dbReference type="InterPro" id="IPR014722">
    <property type="entry name" value="Rib_uL2_dom2"/>
</dbReference>
<dbReference type="InterPro" id="IPR047008">
    <property type="entry name" value="XRN1_SH3_sf"/>
</dbReference>
<dbReference type="STRING" id="742152.A0A2H3JJN6"/>
<dbReference type="Pfam" id="PF18332">
    <property type="entry name" value="XRN1_D1"/>
    <property type="match status" value="1"/>
</dbReference>
<organism evidence="5 6">
    <name type="scientific">Wolfiporia cocos (strain MD-104)</name>
    <name type="common">Brown rot fungus</name>
    <dbReference type="NCBI Taxonomy" id="742152"/>
    <lineage>
        <taxon>Eukaryota</taxon>
        <taxon>Fungi</taxon>
        <taxon>Dikarya</taxon>
        <taxon>Basidiomycota</taxon>
        <taxon>Agaricomycotina</taxon>
        <taxon>Agaricomycetes</taxon>
        <taxon>Polyporales</taxon>
        <taxon>Phaeolaceae</taxon>
        <taxon>Wolfiporia</taxon>
    </lineage>
</organism>
<keyword evidence="6" id="KW-1185">Reference proteome</keyword>